<comment type="caution">
    <text evidence="4">The sequence shown here is derived from an EMBL/GenBank/DDBJ whole genome shotgun (WGS) entry which is preliminary data.</text>
</comment>
<name>A0A968GAY5_9SPIO</name>
<evidence type="ECO:0000259" key="3">
    <source>
        <dbReference type="Pfam" id="PF25023"/>
    </source>
</evidence>
<dbReference type="InterPro" id="IPR025354">
    <property type="entry name" value="DUF4258"/>
</dbReference>
<dbReference type="EMBL" id="JAATLJ010000001">
    <property type="protein sequence ID" value="NIZ41035.1"/>
    <property type="molecule type" value="Genomic_DNA"/>
</dbReference>
<evidence type="ECO:0000313" key="5">
    <source>
        <dbReference type="Proteomes" id="UP000711995"/>
    </source>
</evidence>
<sequence>MHRENLYYDKMWQVDVTGRNNIEYKNIYLGKDRLLTKMGNETYHNASDNSYQRINQYYNHANHIGSVNVISDYQGKEFKYVEYTPYGEEWFSETSNLNSGAVGPDGLEYGFTDHLHDEETGLIYANARYLDPKTSRWMSSDPAMADYMPLSKEHKNAEEYNQNLPGMGGIYNSRNLQTYHYAGNNPIKYTDPTGESVVVGVLGFVSTATSYIPHPVARVVSITTRVAATAITIYELSESIDHQNESSDTSETANPTAVSTVSTSGGSPQGGKDNQEDPEEDIEKRNDQPRYEGDKDPSTAVGRRGDRGIEWNMDNRARMINHRRYTKHAIDRMQQRGITPRVVENALKNGIRVANSNGTSTYITEDISVIVNENGDVVTIIPSSSGSVVP</sequence>
<dbReference type="PANTHER" id="PTHR32305:SF15">
    <property type="entry name" value="PROTEIN RHSA-RELATED"/>
    <property type="match status" value="1"/>
</dbReference>
<dbReference type="InterPro" id="IPR050708">
    <property type="entry name" value="T6SS_VgrG/RHS"/>
</dbReference>
<dbReference type="Proteomes" id="UP000711995">
    <property type="component" value="Unassembled WGS sequence"/>
</dbReference>
<dbReference type="Pfam" id="PF14076">
    <property type="entry name" value="DUF4258"/>
    <property type="match status" value="1"/>
</dbReference>
<proteinExistence type="predicted"/>
<feature type="compositionally biased region" description="Basic and acidic residues" evidence="2">
    <location>
        <begin position="282"/>
        <end position="308"/>
    </location>
</feature>
<feature type="compositionally biased region" description="Polar residues" evidence="2">
    <location>
        <begin position="246"/>
        <end position="257"/>
    </location>
</feature>
<dbReference type="Gene3D" id="2.180.10.10">
    <property type="entry name" value="RHS repeat-associated core"/>
    <property type="match status" value="1"/>
</dbReference>
<dbReference type="InterPro" id="IPR056823">
    <property type="entry name" value="TEN-like_YD-shell"/>
</dbReference>
<keyword evidence="1" id="KW-0677">Repeat</keyword>
<dbReference type="Pfam" id="PF25023">
    <property type="entry name" value="TEN_YD-shell"/>
    <property type="match status" value="1"/>
</dbReference>
<reference evidence="4 5" key="1">
    <citation type="submission" date="2020-03" db="EMBL/GenBank/DDBJ databases">
        <title>Spirochaetal bacteria isolated from arthropods constitute a novel genus Entomospira genus novum within the order Spirochaetales.</title>
        <authorList>
            <person name="Grana-Miraglia L."/>
            <person name="Sikutova S."/>
            <person name="Fingerle V."/>
            <person name="Sing A."/>
            <person name="Castillo-Ramirez S."/>
            <person name="Margos G."/>
            <person name="Rudolf I."/>
        </authorList>
    </citation>
    <scope>NUCLEOTIDE SEQUENCE [LARGE SCALE GENOMIC DNA]</scope>
    <source>
        <strain evidence="4 5">BR193</strain>
    </source>
</reference>
<dbReference type="NCBIfam" id="TIGR03696">
    <property type="entry name" value="Rhs_assc_core"/>
    <property type="match status" value="1"/>
</dbReference>
<feature type="region of interest" description="Disordered" evidence="2">
    <location>
        <begin position="241"/>
        <end position="308"/>
    </location>
</feature>
<organism evidence="4 5">
    <name type="scientific">Entomospira entomophila</name>
    <dbReference type="NCBI Taxonomy" id="2719988"/>
    <lineage>
        <taxon>Bacteria</taxon>
        <taxon>Pseudomonadati</taxon>
        <taxon>Spirochaetota</taxon>
        <taxon>Spirochaetia</taxon>
        <taxon>Spirochaetales</taxon>
        <taxon>Spirochaetaceae</taxon>
        <taxon>Entomospira</taxon>
    </lineage>
</organism>
<dbReference type="RefSeq" id="WP_167700617.1">
    <property type="nucleotide sequence ID" value="NZ_CP118174.1"/>
</dbReference>
<accession>A0A968GAY5</accession>
<gene>
    <name evidence="4" type="ORF">HCT14_05910</name>
</gene>
<dbReference type="AlphaFoldDB" id="A0A968GAY5"/>
<dbReference type="InterPro" id="IPR022385">
    <property type="entry name" value="Rhs_assc_core"/>
</dbReference>
<evidence type="ECO:0000313" key="4">
    <source>
        <dbReference type="EMBL" id="NIZ41035.1"/>
    </source>
</evidence>
<evidence type="ECO:0000256" key="1">
    <source>
        <dbReference type="ARBA" id="ARBA00022737"/>
    </source>
</evidence>
<keyword evidence="5" id="KW-1185">Reference proteome</keyword>
<evidence type="ECO:0000256" key="2">
    <source>
        <dbReference type="SAM" id="MobiDB-lite"/>
    </source>
</evidence>
<dbReference type="PANTHER" id="PTHR32305">
    <property type="match status" value="1"/>
</dbReference>
<feature type="domain" description="Teneurin-like YD-shell" evidence="3">
    <location>
        <begin position="55"/>
        <end position="187"/>
    </location>
</feature>
<protein>
    <submittedName>
        <fullName evidence="4">DUF4258 domain-containing protein</fullName>
    </submittedName>
</protein>